<keyword evidence="4" id="KW-1133">Transmembrane helix</keyword>
<evidence type="ECO:0000256" key="3">
    <source>
        <dbReference type="SAM" id="MobiDB-lite"/>
    </source>
</evidence>
<dbReference type="STRING" id="8090.ENSORLP00000038887"/>
<reference evidence="6 7" key="1">
    <citation type="journal article" date="2007" name="Nature">
        <title>The medaka draft genome and insights into vertebrate genome evolution.</title>
        <authorList>
            <person name="Kasahara M."/>
            <person name="Naruse K."/>
            <person name="Sasaki S."/>
            <person name="Nakatani Y."/>
            <person name="Qu W."/>
            <person name="Ahsan B."/>
            <person name="Yamada T."/>
            <person name="Nagayasu Y."/>
            <person name="Doi K."/>
            <person name="Kasai Y."/>
            <person name="Jindo T."/>
            <person name="Kobayashi D."/>
            <person name="Shimada A."/>
            <person name="Toyoda A."/>
            <person name="Kuroki Y."/>
            <person name="Fujiyama A."/>
            <person name="Sasaki T."/>
            <person name="Shimizu A."/>
            <person name="Asakawa S."/>
            <person name="Shimizu N."/>
            <person name="Hashimoto S."/>
            <person name="Yang J."/>
            <person name="Lee Y."/>
            <person name="Matsushima K."/>
            <person name="Sugano S."/>
            <person name="Sakaizumi M."/>
            <person name="Narita T."/>
            <person name="Ohishi K."/>
            <person name="Haga S."/>
            <person name="Ohta F."/>
            <person name="Nomoto H."/>
            <person name="Nogata K."/>
            <person name="Morishita T."/>
            <person name="Endo T."/>
            <person name="Shin-I T."/>
            <person name="Takeda H."/>
            <person name="Morishita S."/>
            <person name="Kohara Y."/>
        </authorList>
    </citation>
    <scope>NUCLEOTIDE SEQUENCE [LARGE SCALE GENOMIC DNA]</scope>
    <source>
        <strain evidence="6 7">Hd-rR</strain>
    </source>
</reference>
<dbReference type="PROSITE" id="PS51034">
    <property type="entry name" value="ZP_2"/>
    <property type="match status" value="1"/>
</dbReference>
<accession>A0A3B3I4B9</accession>
<dbReference type="SMART" id="SM00241">
    <property type="entry name" value="ZP"/>
    <property type="match status" value="1"/>
</dbReference>
<dbReference type="GeneTree" id="ENSGT00940000163723"/>
<feature type="compositionally biased region" description="Basic residues" evidence="3">
    <location>
        <begin position="8"/>
        <end position="20"/>
    </location>
</feature>
<dbReference type="Gene3D" id="2.60.40.3210">
    <property type="entry name" value="Zona pellucida, ZP-N domain"/>
    <property type="match status" value="1"/>
</dbReference>
<evidence type="ECO:0000256" key="4">
    <source>
        <dbReference type="SAM" id="Phobius"/>
    </source>
</evidence>
<evidence type="ECO:0000313" key="6">
    <source>
        <dbReference type="Ensembl" id="ENSORLP00000038887.1"/>
    </source>
</evidence>
<organism evidence="6 7">
    <name type="scientific">Oryzias latipes</name>
    <name type="common">Japanese rice fish</name>
    <name type="synonym">Japanese killifish</name>
    <dbReference type="NCBI Taxonomy" id="8090"/>
    <lineage>
        <taxon>Eukaryota</taxon>
        <taxon>Metazoa</taxon>
        <taxon>Chordata</taxon>
        <taxon>Craniata</taxon>
        <taxon>Vertebrata</taxon>
        <taxon>Euteleostomi</taxon>
        <taxon>Actinopterygii</taxon>
        <taxon>Neopterygii</taxon>
        <taxon>Teleostei</taxon>
        <taxon>Neoteleostei</taxon>
        <taxon>Acanthomorphata</taxon>
        <taxon>Ovalentaria</taxon>
        <taxon>Atherinomorphae</taxon>
        <taxon>Beloniformes</taxon>
        <taxon>Adrianichthyidae</taxon>
        <taxon>Oryziinae</taxon>
        <taxon>Oryzias</taxon>
    </lineage>
</organism>
<keyword evidence="4" id="KW-0472">Membrane</keyword>
<keyword evidence="2" id="KW-1015">Disulfide bond</keyword>
<keyword evidence="4" id="KW-0812">Transmembrane</keyword>
<dbReference type="Ensembl" id="ENSORLT00000032583.1">
    <property type="protein sequence ID" value="ENSORLP00000038887.1"/>
    <property type="gene ID" value="ENSORLG00000019631.2"/>
</dbReference>
<dbReference type="Proteomes" id="UP000001038">
    <property type="component" value="Chromosome 3"/>
</dbReference>
<dbReference type="Pfam" id="PF00100">
    <property type="entry name" value="Zona_pellucida"/>
    <property type="match status" value="1"/>
</dbReference>
<dbReference type="GO" id="GO:0005615">
    <property type="term" value="C:extracellular space"/>
    <property type="evidence" value="ECO:0000318"/>
    <property type="project" value="GO_Central"/>
</dbReference>
<feature type="domain" description="ZP" evidence="5">
    <location>
        <begin position="377"/>
        <end position="622"/>
    </location>
</feature>
<dbReference type="InterPro" id="IPR042235">
    <property type="entry name" value="ZP-C_dom"/>
</dbReference>
<sequence>MFPTRKCQTNHRERRTSRQSHTKQVLASCTVTLFVGIDLNRLKMVTFYHRQNGRGHCTNQSSLRCVDGACVGVDAVLIQETDRTSTGQNRSCQTEGYKSATVFANQTSLSLSVSGCCWTANAEGKTNWTTQAELDLGTRSDSHAINRCPVTTTVSSLRIPQNCFTRVRLLAHDPDGDKVRCRFADGASAPTNITLDEAACTLQSTGQVQAGVHVFEVMVEDFSSKNITLTYRDGTSAVRTGSDANAAPLCSVKLQFVIEVLQAASCGTLPTFLSRTPSHGDILHAAVGKAFHLVAEARATSQITDFQVSGPLNMNKSVSLGAQAQLSLNWTPQSSDLYRFVPVCFTADTLNNTQSEMRCVVVMVTSASTVQGNATVQCSPNKMVIILEKASMPGIDVNFLQLIDPSCSLSSNDTHIMGAMSFSTCGTELEDKGDNMVFKNRINSFVQPNEVIVRRRTIKIDFSCEFSKTISISSYYNLHNSDYIFTESSFGSFGYAFDIYRDNNFTNKVEPSAYPVQVMLMDTIYMGIQANSELPNVTVFVESCKATPDDNPNNGVSYDLIKNGCVKDETLKRYPSNQTSYNFEVQAFKFTGNFDQVYITCSVILCEANNPFSRCAQGCLNEPFRRRKRALSKETRGHYIIQGPLQFVRPAAPIMTEDMLEPEMKRMDVPAAVKPPAAASENRPDLRSETRSGSQGSGAMAVLSSNLTTAVFATAFVVSLVLLALVVRHYSRRRTAEDRKVLIQEDAQT</sequence>
<name>A0A3B3I4B9_ORYLA</name>
<dbReference type="AlphaFoldDB" id="A0A3B3I4B9"/>
<dbReference type="InterPro" id="IPR055355">
    <property type="entry name" value="ZP-C"/>
</dbReference>
<dbReference type="PANTHER" id="PTHR14002">
    <property type="entry name" value="ENDOGLIN/TGF-BETA RECEPTOR TYPE III"/>
    <property type="match status" value="1"/>
</dbReference>
<dbReference type="InParanoid" id="A0A3B3I4B9"/>
<keyword evidence="7" id="KW-1185">Reference proteome</keyword>
<evidence type="ECO:0000259" key="5">
    <source>
        <dbReference type="PROSITE" id="PS51034"/>
    </source>
</evidence>
<gene>
    <name evidence="6" type="primary">LOC101159555</name>
</gene>
<dbReference type="PANTHER" id="PTHR14002:SF59">
    <property type="entry name" value="CUB AND ZONA PELLUCIDA-LIKE DOMAIN-CONTAINING PROTEIN 1-RELATED"/>
    <property type="match status" value="1"/>
</dbReference>
<evidence type="ECO:0000256" key="1">
    <source>
        <dbReference type="ARBA" id="ARBA00022729"/>
    </source>
</evidence>
<dbReference type="InterPro" id="IPR001507">
    <property type="entry name" value="ZP_dom"/>
</dbReference>
<protein>
    <recommendedName>
        <fullName evidence="5">ZP domain-containing protein</fullName>
    </recommendedName>
</protein>
<evidence type="ECO:0000256" key="2">
    <source>
        <dbReference type="ARBA" id="ARBA00023157"/>
    </source>
</evidence>
<dbReference type="Gene3D" id="2.60.40.4100">
    <property type="entry name" value="Zona pellucida, ZP-C domain"/>
    <property type="match status" value="1"/>
</dbReference>
<evidence type="ECO:0000313" key="7">
    <source>
        <dbReference type="Proteomes" id="UP000001038"/>
    </source>
</evidence>
<feature type="region of interest" description="Disordered" evidence="3">
    <location>
        <begin position="672"/>
        <end position="698"/>
    </location>
</feature>
<feature type="transmembrane region" description="Helical" evidence="4">
    <location>
        <begin position="710"/>
        <end position="730"/>
    </location>
</feature>
<keyword evidence="1" id="KW-0732">Signal</keyword>
<proteinExistence type="predicted"/>
<dbReference type="GO" id="GO:0009986">
    <property type="term" value="C:cell surface"/>
    <property type="evidence" value="ECO:0000318"/>
    <property type="project" value="GO_Central"/>
</dbReference>
<feature type="region of interest" description="Disordered" evidence="3">
    <location>
        <begin position="1"/>
        <end position="20"/>
    </location>
</feature>
<dbReference type="Bgee" id="ENSORLG00000019631">
    <property type="expression patterns" value="Expressed in gastrula and 8 other cell types or tissues"/>
</dbReference>
<reference evidence="6" key="3">
    <citation type="submission" date="2025-09" db="UniProtKB">
        <authorList>
            <consortium name="Ensembl"/>
        </authorList>
    </citation>
    <scope>IDENTIFICATION</scope>
    <source>
        <strain evidence="6">Hd-rR</strain>
    </source>
</reference>
<reference evidence="6" key="2">
    <citation type="submission" date="2025-08" db="UniProtKB">
        <authorList>
            <consortium name="Ensembl"/>
        </authorList>
    </citation>
    <scope>IDENTIFICATION</scope>
    <source>
        <strain evidence="6">Hd-rR</strain>
    </source>
</reference>